<feature type="compositionally biased region" description="Pro residues" evidence="6">
    <location>
        <begin position="103"/>
        <end position="117"/>
    </location>
</feature>
<evidence type="ECO:0000313" key="9">
    <source>
        <dbReference type="Proteomes" id="UP001595914"/>
    </source>
</evidence>
<dbReference type="CDD" id="cd07377">
    <property type="entry name" value="WHTH_GntR"/>
    <property type="match status" value="1"/>
</dbReference>
<dbReference type="Pfam" id="PF00392">
    <property type="entry name" value="GntR"/>
    <property type="match status" value="1"/>
</dbReference>
<dbReference type="InterPro" id="IPR036390">
    <property type="entry name" value="WH_DNA-bd_sf"/>
</dbReference>
<evidence type="ECO:0000256" key="4">
    <source>
        <dbReference type="ARBA" id="ARBA00023125"/>
    </source>
</evidence>
<dbReference type="Pfam" id="PF00155">
    <property type="entry name" value="Aminotran_1_2"/>
    <property type="match status" value="1"/>
</dbReference>
<dbReference type="PANTHER" id="PTHR46577:SF1">
    <property type="entry name" value="HTH-TYPE TRANSCRIPTIONAL REGULATORY PROTEIN GABR"/>
    <property type="match status" value="1"/>
</dbReference>
<keyword evidence="4" id="KW-0238">DNA-binding</keyword>
<accession>A0ABV9FPT5</accession>
<keyword evidence="9" id="KW-1185">Reference proteome</keyword>
<dbReference type="SUPFAM" id="SSF46785">
    <property type="entry name" value="Winged helix' DNA-binding domain"/>
    <property type="match status" value="1"/>
</dbReference>
<comment type="similarity">
    <text evidence="1">In the C-terminal section; belongs to the class-I pyridoxal-phosphate-dependent aminotransferase family.</text>
</comment>
<dbReference type="CDD" id="cd00609">
    <property type="entry name" value="AAT_like"/>
    <property type="match status" value="1"/>
</dbReference>
<dbReference type="InterPro" id="IPR015424">
    <property type="entry name" value="PyrdxlP-dep_Trfase"/>
</dbReference>
<dbReference type="RefSeq" id="WP_378413315.1">
    <property type="nucleotide sequence ID" value="NZ_JBHSFO010000001.1"/>
</dbReference>
<evidence type="ECO:0000256" key="2">
    <source>
        <dbReference type="ARBA" id="ARBA00022898"/>
    </source>
</evidence>
<dbReference type="Gene3D" id="1.10.10.10">
    <property type="entry name" value="Winged helix-like DNA-binding domain superfamily/Winged helix DNA-binding domain"/>
    <property type="match status" value="1"/>
</dbReference>
<feature type="region of interest" description="Disordered" evidence="6">
    <location>
        <begin position="95"/>
        <end position="128"/>
    </location>
</feature>
<name>A0ABV9FPT5_9NOCA</name>
<dbReference type="InterPro" id="IPR015421">
    <property type="entry name" value="PyrdxlP-dep_Trfase_major"/>
</dbReference>
<keyword evidence="8" id="KW-0808">Transferase</keyword>
<dbReference type="SUPFAM" id="SSF53383">
    <property type="entry name" value="PLP-dependent transferases"/>
    <property type="match status" value="1"/>
</dbReference>
<dbReference type="InterPro" id="IPR000524">
    <property type="entry name" value="Tscrpt_reg_HTH_GntR"/>
</dbReference>
<dbReference type="InterPro" id="IPR036388">
    <property type="entry name" value="WH-like_DNA-bd_sf"/>
</dbReference>
<dbReference type="InterPro" id="IPR051446">
    <property type="entry name" value="HTH_trans_reg/aminotransferase"/>
</dbReference>
<evidence type="ECO:0000256" key="3">
    <source>
        <dbReference type="ARBA" id="ARBA00023015"/>
    </source>
</evidence>
<keyword evidence="8" id="KW-0032">Aminotransferase</keyword>
<dbReference type="GO" id="GO:0008483">
    <property type="term" value="F:transaminase activity"/>
    <property type="evidence" value="ECO:0007669"/>
    <property type="project" value="UniProtKB-KW"/>
</dbReference>
<organism evidence="8 9">
    <name type="scientific">Rhodococcus kronopolitis</name>
    <dbReference type="NCBI Taxonomy" id="1460226"/>
    <lineage>
        <taxon>Bacteria</taxon>
        <taxon>Bacillati</taxon>
        <taxon>Actinomycetota</taxon>
        <taxon>Actinomycetes</taxon>
        <taxon>Mycobacteriales</taxon>
        <taxon>Nocardiaceae</taxon>
        <taxon>Rhodococcus</taxon>
    </lineage>
</organism>
<comment type="caution">
    <text evidence="8">The sequence shown here is derived from an EMBL/GenBank/DDBJ whole genome shotgun (WGS) entry which is preliminary data.</text>
</comment>
<proteinExistence type="inferred from homology"/>
<keyword evidence="5" id="KW-0804">Transcription</keyword>
<evidence type="ECO:0000256" key="1">
    <source>
        <dbReference type="ARBA" id="ARBA00005384"/>
    </source>
</evidence>
<evidence type="ECO:0000259" key="7">
    <source>
        <dbReference type="PROSITE" id="PS50949"/>
    </source>
</evidence>
<protein>
    <submittedName>
        <fullName evidence="8">PLP-dependent aminotransferase family protein</fullName>
    </submittedName>
</protein>
<evidence type="ECO:0000313" key="8">
    <source>
        <dbReference type="EMBL" id="MFC4602279.1"/>
    </source>
</evidence>
<keyword evidence="2" id="KW-0663">Pyridoxal phosphate</keyword>
<evidence type="ECO:0000256" key="5">
    <source>
        <dbReference type="ARBA" id="ARBA00023163"/>
    </source>
</evidence>
<keyword evidence="3" id="KW-0805">Transcription regulation</keyword>
<feature type="domain" description="HTH gntR-type" evidence="7">
    <location>
        <begin position="19"/>
        <end position="87"/>
    </location>
</feature>
<dbReference type="Gene3D" id="3.40.640.10">
    <property type="entry name" value="Type I PLP-dependent aspartate aminotransferase-like (Major domain)"/>
    <property type="match status" value="1"/>
</dbReference>
<reference evidence="9" key="1">
    <citation type="journal article" date="2019" name="Int. J. Syst. Evol. Microbiol.">
        <title>The Global Catalogue of Microorganisms (GCM) 10K type strain sequencing project: providing services to taxonomists for standard genome sequencing and annotation.</title>
        <authorList>
            <consortium name="The Broad Institute Genomics Platform"/>
            <consortium name="The Broad Institute Genome Sequencing Center for Infectious Disease"/>
            <person name="Wu L."/>
            <person name="Ma J."/>
        </authorList>
    </citation>
    <scope>NUCLEOTIDE SEQUENCE [LARGE SCALE GENOMIC DNA]</scope>
    <source>
        <strain evidence="9">CCUG 54520</strain>
    </source>
</reference>
<dbReference type="SMART" id="SM00345">
    <property type="entry name" value="HTH_GNTR"/>
    <property type="match status" value="1"/>
</dbReference>
<dbReference type="PANTHER" id="PTHR46577">
    <property type="entry name" value="HTH-TYPE TRANSCRIPTIONAL REGULATORY PROTEIN GABR"/>
    <property type="match status" value="1"/>
</dbReference>
<gene>
    <name evidence="8" type="ORF">ACFO6S_01065</name>
</gene>
<dbReference type="EMBL" id="JBHSFO010000001">
    <property type="protein sequence ID" value="MFC4602279.1"/>
    <property type="molecule type" value="Genomic_DNA"/>
</dbReference>
<dbReference type="InterPro" id="IPR004839">
    <property type="entry name" value="Aminotransferase_I/II_large"/>
</dbReference>
<sequence length="486" mass="50805">MARHSRDVQLTLTLPPTGTALRHRISEAIVDAIRLGRLHPGDALPPTRALAAELGVARAGVVEAYDELCAAGYACARPGSGTRIAPGADAAAAAGAGSHVSEGPPPVADTAPAPPAPTWDLTPGSPDTDLVSPDDWRRAWRAAAAAPIQVRAPGPSGHPELRRALAVHLRRTRGILAHPDELVLVPGVDSALRTLAAAANLAGRDVAFEEPGYGSARRTLELSGAHPRSIAVDADGLDPALLRATDAAVYCTPAHQYPLGARMPVTRRAELVARAAAAGTLIIEDDYDGEFRYDVSALPALRSIEGGREHVAYLGTASKILSPSIRLAWLLPPPALLGRVHEALRRTGENCCGVTGLALARFIESGALTRHLARASRTYSARRSALVGALRSRPALTDRPGVELSGIEAGLHVVLQLPDGTDDAAVATDLGTRGIAVIGLGRYRSDDEGPRGLMLGYARLPETQADAVAGAITEVVGRHLDRNRRG</sequence>
<dbReference type="PROSITE" id="PS50949">
    <property type="entry name" value="HTH_GNTR"/>
    <property type="match status" value="1"/>
</dbReference>
<dbReference type="Proteomes" id="UP001595914">
    <property type="component" value="Unassembled WGS sequence"/>
</dbReference>
<evidence type="ECO:0000256" key="6">
    <source>
        <dbReference type="SAM" id="MobiDB-lite"/>
    </source>
</evidence>